<dbReference type="InterPro" id="IPR003778">
    <property type="entry name" value="CT_A_B"/>
</dbReference>
<dbReference type="InterPro" id="IPR029000">
    <property type="entry name" value="Cyclophilin-like_dom_sf"/>
</dbReference>
<evidence type="ECO:0000259" key="4">
    <source>
        <dbReference type="SMART" id="SM00797"/>
    </source>
</evidence>
<gene>
    <name evidence="5" type="ORF">GCM10009867_34560</name>
</gene>
<feature type="domain" description="Carboxyltransferase" evidence="4">
    <location>
        <begin position="33"/>
        <end position="298"/>
    </location>
</feature>
<dbReference type="RefSeq" id="WP_344195754.1">
    <property type="nucleotide sequence ID" value="NZ_BAAARN010000005.1"/>
</dbReference>
<evidence type="ECO:0000313" key="5">
    <source>
        <dbReference type="EMBL" id="GAA2739255.1"/>
    </source>
</evidence>
<evidence type="ECO:0000313" key="6">
    <source>
        <dbReference type="Proteomes" id="UP001501326"/>
    </source>
</evidence>
<evidence type="ECO:0000256" key="3">
    <source>
        <dbReference type="ARBA" id="ARBA00022840"/>
    </source>
</evidence>
<keyword evidence="6" id="KW-1185">Reference proteome</keyword>
<dbReference type="EMBL" id="BAAARN010000005">
    <property type="protein sequence ID" value="GAA2739255.1"/>
    <property type="molecule type" value="Genomic_DNA"/>
</dbReference>
<organism evidence="5 6">
    <name type="scientific">Pedococcus aerophilus</name>
    <dbReference type="NCBI Taxonomy" id="436356"/>
    <lineage>
        <taxon>Bacteria</taxon>
        <taxon>Bacillati</taxon>
        <taxon>Actinomycetota</taxon>
        <taxon>Actinomycetes</taxon>
        <taxon>Micrococcales</taxon>
        <taxon>Intrasporangiaceae</taxon>
        <taxon>Pedococcus</taxon>
    </lineage>
</organism>
<evidence type="ECO:0000256" key="2">
    <source>
        <dbReference type="ARBA" id="ARBA00022801"/>
    </source>
</evidence>
<protein>
    <submittedName>
        <fullName evidence="5">Biotin-dependent carboxyltransferase family protein</fullName>
    </submittedName>
</protein>
<sequence>MTTGEPAPYALLEVVEVGALSLVQDLGRPGLAALGVSPSGAADRAAHALGARLLAQDESLASLEVVGGLVVRALGSITAVVTGTHAPVTVDDRPTGTNAPFLLHAGQVLRIGRPSAGLRSYLGVRGGVAVAPNLGSRSHDTLSGIGPAPLEPGQQIPVGRPTGPAGGNLLVDVAPTRAPATGQVVLDARPGPRLDWLADVARLTTTAWTVGAASDRVGVRFEGPALDRVPGRASAEVPSEGVLRGAVQVPASGVPVVFLADHPVTGGYPVVAVLTGRACDLAAQLVPGQPVRLRLLGTP</sequence>
<reference evidence="5 6" key="1">
    <citation type="journal article" date="2019" name="Int. J. Syst. Evol. Microbiol.">
        <title>The Global Catalogue of Microorganisms (GCM) 10K type strain sequencing project: providing services to taxonomists for standard genome sequencing and annotation.</title>
        <authorList>
            <consortium name="The Broad Institute Genomics Platform"/>
            <consortium name="The Broad Institute Genome Sequencing Center for Infectious Disease"/>
            <person name="Wu L."/>
            <person name="Ma J."/>
        </authorList>
    </citation>
    <scope>NUCLEOTIDE SEQUENCE [LARGE SCALE GENOMIC DNA]</scope>
    <source>
        <strain evidence="5 6">JCM 16378</strain>
    </source>
</reference>
<keyword evidence="2" id="KW-0378">Hydrolase</keyword>
<dbReference type="SUPFAM" id="SSF50891">
    <property type="entry name" value="Cyclophilin-like"/>
    <property type="match status" value="1"/>
</dbReference>
<keyword evidence="1" id="KW-0547">Nucleotide-binding</keyword>
<accession>A0ABN3UVR8</accession>
<comment type="caution">
    <text evidence="5">The sequence shown here is derived from an EMBL/GenBank/DDBJ whole genome shotgun (WGS) entry which is preliminary data.</text>
</comment>
<evidence type="ECO:0000256" key="1">
    <source>
        <dbReference type="ARBA" id="ARBA00022741"/>
    </source>
</evidence>
<dbReference type="PANTHER" id="PTHR43309:SF3">
    <property type="entry name" value="5-OXOPROLINASE SUBUNIT C"/>
    <property type="match status" value="1"/>
</dbReference>
<dbReference type="Proteomes" id="UP001501326">
    <property type="component" value="Unassembled WGS sequence"/>
</dbReference>
<dbReference type="PANTHER" id="PTHR43309">
    <property type="entry name" value="5-OXOPROLINASE SUBUNIT C"/>
    <property type="match status" value="1"/>
</dbReference>
<dbReference type="SMART" id="SM00797">
    <property type="entry name" value="AHS2"/>
    <property type="match status" value="1"/>
</dbReference>
<dbReference type="Gene3D" id="2.40.100.10">
    <property type="entry name" value="Cyclophilin-like"/>
    <property type="match status" value="1"/>
</dbReference>
<keyword evidence="3" id="KW-0067">ATP-binding</keyword>
<proteinExistence type="predicted"/>
<dbReference type="Pfam" id="PF02626">
    <property type="entry name" value="CT_A_B"/>
    <property type="match status" value="1"/>
</dbReference>
<name>A0ABN3UVR8_9MICO</name>
<dbReference type="InterPro" id="IPR052708">
    <property type="entry name" value="PxpC"/>
</dbReference>